<protein>
    <submittedName>
        <fullName evidence="1">Uncharacterized protein</fullName>
    </submittedName>
</protein>
<dbReference type="AlphaFoldDB" id="A0A371DXN1"/>
<name>A0A371DXN1_9APHY</name>
<dbReference type="Proteomes" id="UP000256964">
    <property type="component" value="Unassembled WGS sequence"/>
</dbReference>
<accession>A0A371DXN1</accession>
<gene>
    <name evidence="1" type="ORF">OH76DRAFT_25126</name>
</gene>
<keyword evidence="2" id="KW-1185">Reference proteome</keyword>
<evidence type="ECO:0000313" key="2">
    <source>
        <dbReference type="Proteomes" id="UP000256964"/>
    </source>
</evidence>
<proteinExistence type="predicted"/>
<dbReference type="OrthoDB" id="10426360at2759"/>
<reference evidence="1 2" key="1">
    <citation type="journal article" date="2018" name="Biotechnol. Biofuels">
        <title>Integrative visual omics of the white-rot fungus Polyporus brumalis exposes the biotechnological potential of its oxidative enzymes for delignifying raw plant biomass.</title>
        <authorList>
            <person name="Miyauchi S."/>
            <person name="Rancon A."/>
            <person name="Drula E."/>
            <person name="Hage H."/>
            <person name="Chaduli D."/>
            <person name="Favel A."/>
            <person name="Grisel S."/>
            <person name="Henrissat B."/>
            <person name="Herpoel-Gimbert I."/>
            <person name="Ruiz-Duenas F.J."/>
            <person name="Chevret D."/>
            <person name="Hainaut M."/>
            <person name="Lin J."/>
            <person name="Wang M."/>
            <person name="Pangilinan J."/>
            <person name="Lipzen A."/>
            <person name="Lesage-Meessen L."/>
            <person name="Navarro D."/>
            <person name="Riley R."/>
            <person name="Grigoriev I.V."/>
            <person name="Zhou S."/>
            <person name="Raouche S."/>
            <person name="Rosso M.N."/>
        </authorList>
    </citation>
    <scope>NUCLEOTIDE SEQUENCE [LARGE SCALE GENOMIC DNA]</scope>
    <source>
        <strain evidence="1 2">BRFM 1820</strain>
    </source>
</reference>
<organism evidence="1 2">
    <name type="scientific">Lentinus brumalis</name>
    <dbReference type="NCBI Taxonomy" id="2498619"/>
    <lineage>
        <taxon>Eukaryota</taxon>
        <taxon>Fungi</taxon>
        <taxon>Dikarya</taxon>
        <taxon>Basidiomycota</taxon>
        <taxon>Agaricomycotina</taxon>
        <taxon>Agaricomycetes</taxon>
        <taxon>Polyporales</taxon>
        <taxon>Polyporaceae</taxon>
        <taxon>Lentinus</taxon>
    </lineage>
</organism>
<evidence type="ECO:0000313" key="1">
    <source>
        <dbReference type="EMBL" id="RDX57248.1"/>
    </source>
</evidence>
<sequence>MQGKILTTREGAIHGMKSRKDISCCIVMEAGSGDRPNGLSDYRPDVIAAASALMSLTPLTEVRTCITDGQDWMFGRLKIQDGRRVYKDLDPLPLNAPGPYTIGPDSILCMQLSEVVGLLACWIDGVAPFVGT</sequence>
<dbReference type="EMBL" id="KZ857379">
    <property type="protein sequence ID" value="RDX57248.1"/>
    <property type="molecule type" value="Genomic_DNA"/>
</dbReference>